<dbReference type="PANTHER" id="PTHR13833">
    <property type="match status" value="1"/>
</dbReference>
<proteinExistence type="predicted"/>
<name>A0A7W2F9N8_9BURK</name>
<dbReference type="PANTHER" id="PTHR13833:SF71">
    <property type="entry name" value="NHL DOMAIN-CONTAINING PROTEIN"/>
    <property type="match status" value="1"/>
</dbReference>
<keyword evidence="1" id="KW-0677">Repeat</keyword>
<dbReference type="SUPFAM" id="SSF101898">
    <property type="entry name" value="NHL repeat"/>
    <property type="match status" value="1"/>
</dbReference>
<accession>A0A7W2F9N8</accession>
<evidence type="ECO:0000256" key="2">
    <source>
        <dbReference type="PROSITE-ProRule" id="PRU00504"/>
    </source>
</evidence>
<protein>
    <submittedName>
        <fullName evidence="3">Gluconolaconase</fullName>
    </submittedName>
</protein>
<dbReference type="Gene3D" id="2.120.10.30">
    <property type="entry name" value="TolB, C-terminal domain"/>
    <property type="match status" value="2"/>
</dbReference>
<dbReference type="PROSITE" id="PS51125">
    <property type="entry name" value="NHL"/>
    <property type="match status" value="2"/>
</dbReference>
<dbReference type="Pfam" id="PF01436">
    <property type="entry name" value="NHL"/>
    <property type="match status" value="2"/>
</dbReference>
<organism evidence="3 4">
    <name type="scientific">Rugamonas apoptosis</name>
    <dbReference type="NCBI Taxonomy" id="2758570"/>
    <lineage>
        <taxon>Bacteria</taxon>
        <taxon>Pseudomonadati</taxon>
        <taxon>Pseudomonadota</taxon>
        <taxon>Betaproteobacteria</taxon>
        <taxon>Burkholderiales</taxon>
        <taxon>Oxalobacteraceae</taxon>
        <taxon>Telluria group</taxon>
        <taxon>Rugamonas</taxon>
    </lineage>
</organism>
<dbReference type="InterPro" id="IPR011042">
    <property type="entry name" value="6-blade_b-propeller_TolB-like"/>
</dbReference>
<dbReference type="Gene3D" id="2.70.70.10">
    <property type="entry name" value="Glucose Permease (Domain IIA)"/>
    <property type="match status" value="1"/>
</dbReference>
<evidence type="ECO:0000313" key="4">
    <source>
        <dbReference type="Proteomes" id="UP000573499"/>
    </source>
</evidence>
<feature type="repeat" description="NHL" evidence="2">
    <location>
        <begin position="237"/>
        <end position="272"/>
    </location>
</feature>
<evidence type="ECO:0000256" key="1">
    <source>
        <dbReference type="ARBA" id="ARBA00022737"/>
    </source>
</evidence>
<dbReference type="Gene3D" id="2.40.10.500">
    <property type="match status" value="1"/>
</dbReference>
<reference evidence="3 4" key="1">
    <citation type="submission" date="2020-07" db="EMBL/GenBank/DDBJ databases">
        <title>Novel species isolated from subtropical streams in China.</title>
        <authorList>
            <person name="Lu H."/>
        </authorList>
    </citation>
    <scope>NUCLEOTIDE SEQUENCE [LARGE SCALE GENOMIC DNA]</scope>
    <source>
        <strain evidence="3 4">LX47W</strain>
    </source>
</reference>
<dbReference type="SUPFAM" id="SSF51261">
    <property type="entry name" value="Duplicated hybrid motif"/>
    <property type="match status" value="1"/>
</dbReference>
<evidence type="ECO:0000313" key="3">
    <source>
        <dbReference type="EMBL" id="MBA5687564.1"/>
    </source>
</evidence>
<dbReference type="CDD" id="cd14953">
    <property type="entry name" value="NHL_like_1"/>
    <property type="match status" value="1"/>
</dbReference>
<comment type="caution">
    <text evidence="3">The sequence shown here is derived from an EMBL/GenBank/DDBJ whole genome shotgun (WGS) entry which is preliminary data.</text>
</comment>
<dbReference type="InterPro" id="IPR011055">
    <property type="entry name" value="Dup_hybrid_motif"/>
</dbReference>
<gene>
    <name evidence="3" type="ORF">H3H39_10945</name>
</gene>
<dbReference type="EMBL" id="JACEZU010000004">
    <property type="protein sequence ID" value="MBA5687564.1"/>
    <property type="molecule type" value="Genomic_DNA"/>
</dbReference>
<sequence>MRHHSPVSSILLQGNRFSPLLKRAFFCPWWTSQTSGAQRLFADQASGKLHSLACNERLLHVSPNQIKLALVGVAVSGALVGGVAAYLAVQHGRPGAVAVEQPVATLPNWAARVSTLAGDGLPGAADGPGKGTRFADPFGVARDRAGNLYLADGGANNSIRKIAPDGRSTTLAGSVEGYAEGSGTAAAFNTPSGVALDAGGNLYVADTGNNAIRKVTPQGLVSTLAGDGMAGYRDGKGAGAQFNGPLAVAVAADGAVYVADTYNDRIRRIAPDGTVTTVAGTGVPGLVDGPAAAARFDTPAGLAFTSSGELLIADMVNNAIRKLGKDGQVTTVAAAPEDDRDAPLRRPLALAATADGYIYVASARHGRVAQITPAGAVAALVDVDHPPQPGYGADGSVRLYAPRGMALAPDGSLFVTDAATFRLHHIAPPKAGQPAPSATGLSPIPSHGATMLWPVKPQEQPHEVVGLMGEVRGNRDGESRDHFHAGLDVQAAPGTPVLAVAAAKVSDPLPNWGYGELSEGFGLAELAYIHMRVGRGAKDGVLDGRFQLINDDKGKPQRIRIKRGTRFDAGETLGTVNPMAHVHLDYAPNGGALNPLSLPFLGLRDTVPPQIVSIDVLDGGGHPLKQKQGGRLLLPRTLGEVGVAVDAFDQMDGNQARRRLGIYKLGYQLLHVDGTPVAGYEQPVITQLYDRLPRNREAVKLAYAEASGITVYGSASTRFVYALNNKLINGNAMPGTWRVADLAPGDYTLRILAADYAGNVATKGRDLALTVQ</sequence>
<dbReference type="Proteomes" id="UP000573499">
    <property type="component" value="Unassembled WGS sequence"/>
</dbReference>
<dbReference type="AlphaFoldDB" id="A0A7W2F9N8"/>
<keyword evidence="4" id="KW-1185">Reference proteome</keyword>
<feature type="repeat" description="NHL" evidence="2">
    <location>
        <begin position="188"/>
        <end position="218"/>
    </location>
</feature>
<dbReference type="InterPro" id="IPR001258">
    <property type="entry name" value="NHL_repeat"/>
</dbReference>